<dbReference type="InterPro" id="IPR018247">
    <property type="entry name" value="EF_Hand_1_Ca_BS"/>
</dbReference>
<dbReference type="HOGENOM" id="CLU_022931_2_0_9"/>
<evidence type="ECO:0000256" key="1">
    <source>
        <dbReference type="SAM" id="SignalP"/>
    </source>
</evidence>
<dbReference type="PATRIC" id="fig|545697.3.peg.1530"/>
<dbReference type="PANTHER" id="PTHR40050">
    <property type="entry name" value="INNER SPORE COAT PROTEIN H"/>
    <property type="match status" value="1"/>
</dbReference>
<dbReference type="GO" id="GO:0000272">
    <property type="term" value="P:polysaccharide catabolic process"/>
    <property type="evidence" value="ECO:0007669"/>
    <property type="project" value="InterPro"/>
</dbReference>
<reference evidence="3 4" key="1">
    <citation type="submission" date="2012-05" db="EMBL/GenBank/DDBJ databases">
        <authorList>
            <person name="Weinstock G."/>
            <person name="Sodergren E."/>
            <person name="Lobos E.A."/>
            <person name="Fulton L."/>
            <person name="Fulton R."/>
            <person name="Courtney L."/>
            <person name="Fronick C."/>
            <person name="O'Laughlin M."/>
            <person name="Godfrey J."/>
            <person name="Wilson R.M."/>
            <person name="Miner T."/>
            <person name="Farmer C."/>
            <person name="Delehaunty K."/>
            <person name="Cordes M."/>
            <person name="Minx P."/>
            <person name="Tomlinson C."/>
            <person name="Chen J."/>
            <person name="Wollam A."/>
            <person name="Pepin K.H."/>
            <person name="Bhonagiri V."/>
            <person name="Zhang X."/>
            <person name="Suruliraj S."/>
            <person name="Warren W."/>
            <person name="Mitreva M."/>
            <person name="Mardis E.R."/>
            <person name="Wilson R.K."/>
        </authorList>
    </citation>
    <scope>NUCLEOTIDE SEQUENCE [LARGE SCALE GENOMIC DNA]</scope>
    <source>
        <strain evidence="3 4">DSM 1785</strain>
    </source>
</reference>
<gene>
    <name evidence="3" type="ORF">HMPREF0216_01555</name>
</gene>
<feature type="chain" id="PRO_5039592483" evidence="1">
    <location>
        <begin position="21"/>
        <end position="589"/>
    </location>
</feature>
<dbReference type="CDD" id="cd14254">
    <property type="entry name" value="Dockerin_II"/>
    <property type="match status" value="1"/>
</dbReference>
<accession>L1QHK6</accession>
<keyword evidence="4" id="KW-1185">Reference proteome</keyword>
<comment type="caution">
    <text evidence="3">The sequence shown here is derived from an EMBL/GenBank/DDBJ whole genome shotgun (WGS) entry which is preliminary data.</text>
</comment>
<dbReference type="InterPro" id="IPR002105">
    <property type="entry name" value="Dockerin_1_rpt"/>
</dbReference>
<dbReference type="PANTHER" id="PTHR40050:SF1">
    <property type="entry name" value="INNER SPORE COAT PROTEIN H"/>
    <property type="match status" value="1"/>
</dbReference>
<proteinExistence type="predicted"/>
<dbReference type="OrthoDB" id="9803752at2"/>
<dbReference type="Pfam" id="PF00404">
    <property type="entry name" value="Dockerin_1"/>
    <property type="match status" value="1"/>
</dbReference>
<feature type="domain" description="Dockerin" evidence="2">
    <location>
        <begin position="535"/>
        <end position="589"/>
    </location>
</feature>
<evidence type="ECO:0000313" key="4">
    <source>
        <dbReference type="Proteomes" id="UP000010420"/>
    </source>
</evidence>
<sequence>MFMKRGMCTFLIFTTLVSTAVATNAQVIKVSNDNEEVENFESKAWSNIYSFGFYAKNNPEVLNSDILGYISKNNEILCVVPNDVDISKLVATFGASSTNVTIDGVGQQSDVTVNDFSNQLTYTVGGNNTYIVNVVKSDLPTMEINTENGQAITSKEDYVNASMKLTGTEEITEGLFDGSIQIRGRGNSTWGMAKKPYRIKLGKKSNLLGMGVEKDWVLLANYSDKTLVRNKLALDLAAEMGMEYTSESRYVNVILNGEYIGNYLLCEQVEVSETRVDIDELEDTDTSEDMITGGYLFEVDYRFDADTCYKSSLGVPFTFKSPKLPNKEQYNYVTNYIEETEKALTSKDFHYNGKHYSEYIDVDSFIDYYWINEVFKNWDAAFRTSVNMYKPRDGKLTMGPIWDFDIAAGNADFKDFQPQLDNTSVTDWWMRYEGWYGVLFNDPEFVEKVNNRFWELIDVFEGIEEKINTYTETIENSQSINFKRWSILGQYVWPNVFVGKTYEEDVNYLKNWFNGRIEWLKENVPQPETPEEKPDENVDFDINKDGKVNVGDVAVISKNYGVYNKAMDLNKDGKVDKEDIAILMDELLK</sequence>
<dbReference type="InterPro" id="IPR014867">
    <property type="entry name" value="Spore_coat_CotH_CotH2/3/7"/>
</dbReference>
<name>L1QHK6_9CLOT</name>
<dbReference type="Gene3D" id="1.10.1330.10">
    <property type="entry name" value="Dockerin domain"/>
    <property type="match status" value="1"/>
</dbReference>
<protein>
    <submittedName>
        <fullName evidence="3">Dockerin type I repeat-containing domain protein</fullName>
    </submittedName>
</protein>
<dbReference type="EMBL" id="AMEZ01000047">
    <property type="protein sequence ID" value="EKY27072.1"/>
    <property type="molecule type" value="Genomic_DNA"/>
</dbReference>
<dbReference type="PROSITE" id="PS00018">
    <property type="entry name" value="EF_HAND_1"/>
    <property type="match status" value="2"/>
</dbReference>
<organism evidence="3 4">
    <name type="scientific">Clostridium celatum DSM 1785</name>
    <dbReference type="NCBI Taxonomy" id="545697"/>
    <lineage>
        <taxon>Bacteria</taxon>
        <taxon>Bacillati</taxon>
        <taxon>Bacillota</taxon>
        <taxon>Clostridia</taxon>
        <taxon>Eubacteriales</taxon>
        <taxon>Clostridiaceae</taxon>
        <taxon>Clostridium</taxon>
    </lineage>
</organism>
<dbReference type="Gene3D" id="2.60.40.2340">
    <property type="match status" value="1"/>
</dbReference>
<dbReference type="InterPro" id="IPR016134">
    <property type="entry name" value="Dockerin_dom"/>
</dbReference>
<dbReference type="eggNOG" id="COG5337">
    <property type="taxonomic scope" value="Bacteria"/>
</dbReference>
<dbReference type="AlphaFoldDB" id="L1QHK6"/>
<dbReference type="Pfam" id="PF08757">
    <property type="entry name" value="CotH"/>
    <property type="match status" value="1"/>
</dbReference>
<evidence type="ECO:0000313" key="3">
    <source>
        <dbReference type="EMBL" id="EKY27072.1"/>
    </source>
</evidence>
<keyword evidence="1" id="KW-0732">Signal</keyword>
<dbReference type="Proteomes" id="UP000010420">
    <property type="component" value="Unassembled WGS sequence"/>
</dbReference>
<dbReference type="PROSITE" id="PS51766">
    <property type="entry name" value="DOCKERIN"/>
    <property type="match status" value="1"/>
</dbReference>
<dbReference type="InterPro" id="IPR036439">
    <property type="entry name" value="Dockerin_dom_sf"/>
</dbReference>
<dbReference type="SUPFAM" id="SSF63446">
    <property type="entry name" value="Type I dockerin domain"/>
    <property type="match status" value="1"/>
</dbReference>
<evidence type="ECO:0000259" key="2">
    <source>
        <dbReference type="PROSITE" id="PS51766"/>
    </source>
</evidence>
<dbReference type="STRING" id="545697.HMPREF0216_01555"/>
<dbReference type="GO" id="GO:0004553">
    <property type="term" value="F:hydrolase activity, hydrolyzing O-glycosyl compounds"/>
    <property type="evidence" value="ECO:0007669"/>
    <property type="project" value="InterPro"/>
</dbReference>
<feature type="signal peptide" evidence="1">
    <location>
        <begin position="1"/>
        <end position="20"/>
    </location>
</feature>